<accession>A0A844Y8W7</accession>
<organism evidence="1 2">
    <name type="scientific">Qipengyuania pelagi</name>
    <dbReference type="NCBI Taxonomy" id="994320"/>
    <lineage>
        <taxon>Bacteria</taxon>
        <taxon>Pseudomonadati</taxon>
        <taxon>Pseudomonadota</taxon>
        <taxon>Alphaproteobacteria</taxon>
        <taxon>Sphingomonadales</taxon>
        <taxon>Erythrobacteraceae</taxon>
        <taxon>Qipengyuania</taxon>
    </lineage>
</organism>
<reference evidence="1 2" key="1">
    <citation type="submission" date="2019-12" db="EMBL/GenBank/DDBJ databases">
        <title>Genomic-based taxomic classification of the family Erythrobacteraceae.</title>
        <authorList>
            <person name="Xu L."/>
        </authorList>
    </citation>
    <scope>NUCLEOTIDE SEQUENCE [LARGE SCALE GENOMIC DNA]</scope>
    <source>
        <strain evidence="1 2">JCM 17468</strain>
    </source>
</reference>
<dbReference type="InterPro" id="IPR036641">
    <property type="entry name" value="HPT_dom_sf"/>
</dbReference>
<evidence type="ECO:0000313" key="1">
    <source>
        <dbReference type="EMBL" id="MXO53458.1"/>
    </source>
</evidence>
<dbReference type="GO" id="GO:0000160">
    <property type="term" value="P:phosphorelay signal transduction system"/>
    <property type="evidence" value="ECO:0007669"/>
    <property type="project" value="InterPro"/>
</dbReference>
<comment type="caution">
    <text evidence="1">The sequence shown here is derived from an EMBL/GenBank/DDBJ whole genome shotgun (WGS) entry which is preliminary data.</text>
</comment>
<dbReference type="SUPFAM" id="SSF47226">
    <property type="entry name" value="Histidine-containing phosphotransfer domain, HPT domain"/>
    <property type="match status" value="1"/>
</dbReference>
<dbReference type="AlphaFoldDB" id="A0A844Y8W7"/>
<proteinExistence type="predicted"/>
<protein>
    <submittedName>
        <fullName evidence="1">Hpt domain-containing protein</fullName>
    </submittedName>
</protein>
<dbReference type="Proteomes" id="UP000430272">
    <property type="component" value="Unassembled WGS sequence"/>
</dbReference>
<keyword evidence="2" id="KW-1185">Reference proteome</keyword>
<dbReference type="RefSeq" id="WP_160660316.1">
    <property type="nucleotide sequence ID" value="NZ_BAABDV010000001.1"/>
</dbReference>
<dbReference type="EMBL" id="WTYD01000001">
    <property type="protein sequence ID" value="MXO53458.1"/>
    <property type="molecule type" value="Genomic_DNA"/>
</dbReference>
<evidence type="ECO:0000313" key="2">
    <source>
        <dbReference type="Proteomes" id="UP000430272"/>
    </source>
</evidence>
<name>A0A844Y8W7_9SPHN</name>
<sequence>MAFHPGPFDHALAAAAGDDRALEAQLRTGFVESVERQLDLMQRARCDANWRLAAQHLHAVAAGFHAEEIMHLADEAAQGAPGDPAATRKIADILDTIRDPRND</sequence>
<dbReference type="OrthoDB" id="7427752at2"/>
<gene>
    <name evidence="1" type="ORF">GRI47_05475</name>
</gene>